<proteinExistence type="evidence at transcript level"/>
<feature type="signal peptide" evidence="1">
    <location>
        <begin position="1"/>
        <end position="31"/>
    </location>
</feature>
<evidence type="ECO:0000256" key="1">
    <source>
        <dbReference type="SAM" id="SignalP"/>
    </source>
</evidence>
<organism evidence="2">
    <name type="scientific">Rhipicephalus pulchellus</name>
    <name type="common">Yellow backed tick</name>
    <name type="synonym">Dermacentor pulchellus</name>
    <dbReference type="NCBI Taxonomy" id="72859"/>
    <lineage>
        <taxon>Eukaryota</taxon>
        <taxon>Metazoa</taxon>
        <taxon>Ecdysozoa</taxon>
        <taxon>Arthropoda</taxon>
        <taxon>Chelicerata</taxon>
        <taxon>Arachnida</taxon>
        <taxon>Acari</taxon>
        <taxon>Parasitiformes</taxon>
        <taxon>Ixodida</taxon>
        <taxon>Ixodoidea</taxon>
        <taxon>Ixodidae</taxon>
        <taxon>Rhipicephalinae</taxon>
        <taxon>Rhipicephalus</taxon>
        <taxon>Rhipicephalus</taxon>
    </lineage>
</organism>
<evidence type="ECO:0000313" key="2">
    <source>
        <dbReference type="EMBL" id="JAA60674.1"/>
    </source>
</evidence>
<dbReference type="Gene3D" id="4.10.410.10">
    <property type="entry name" value="Pancreatic trypsin inhibitor Kunitz domain"/>
    <property type="match status" value="1"/>
</dbReference>
<dbReference type="AlphaFoldDB" id="L7MBY3"/>
<feature type="chain" id="PRO_5003981551" evidence="1">
    <location>
        <begin position="32"/>
        <end position="196"/>
    </location>
</feature>
<accession>L7MBY3</accession>
<dbReference type="EMBL" id="GACK01004360">
    <property type="protein sequence ID" value="JAA60674.1"/>
    <property type="molecule type" value="mRNA"/>
</dbReference>
<name>L7MBY3_RHIPC</name>
<protein>
    <submittedName>
        <fullName evidence="2">Putative monolaris</fullName>
    </submittedName>
</protein>
<dbReference type="GO" id="GO:0004867">
    <property type="term" value="F:serine-type endopeptidase inhibitor activity"/>
    <property type="evidence" value="ECO:0007669"/>
    <property type="project" value="InterPro"/>
</dbReference>
<keyword evidence="1" id="KW-0732">Signal</keyword>
<sequence>MGMLETMKRFLTFLAAPPALMTLLLIGQIAGNGVEDDCPDPTCKTPNPPFYENIDYDNVTVWYIYNETSRLCRKILIEEGKNTFHSRFSCVSKCKTGQGSPYCVGPPVNAVNGSITTSSVASTLGIQESDPAYQTLTEEFEAFFYNATSRQCENYTCYGMPDRDNVTNFFTGKETCVSECSGFNITTIQGKEHKNN</sequence>
<reference evidence="2" key="2">
    <citation type="journal article" date="2015" name="J. Proteomics">
        <title>Sexual differences in the sialomes of the zebra tick, Rhipicephalus pulchellus.</title>
        <authorList>
            <person name="Tan A.W."/>
            <person name="Francischetti I.M."/>
            <person name="Slovak M."/>
            <person name="Kini R.M."/>
            <person name="Ribeiro J.M."/>
        </authorList>
    </citation>
    <scope>NUCLEOTIDE SEQUENCE</scope>
    <source>
        <tissue evidence="2">Salivary gland</tissue>
    </source>
</reference>
<dbReference type="InterPro" id="IPR036880">
    <property type="entry name" value="Kunitz_BPTI_sf"/>
</dbReference>
<reference evidence="2" key="1">
    <citation type="submission" date="2012-11" db="EMBL/GenBank/DDBJ databases">
        <authorList>
            <person name="Lucero-Rivera Y.E."/>
            <person name="Tovar-Ramirez D."/>
        </authorList>
    </citation>
    <scope>NUCLEOTIDE SEQUENCE</scope>
    <source>
        <tissue evidence="2">Salivary gland</tissue>
    </source>
</reference>